<dbReference type="PANTHER" id="PTHR33164">
    <property type="entry name" value="TRANSCRIPTIONAL REGULATOR, MARR FAMILY"/>
    <property type="match status" value="1"/>
</dbReference>
<evidence type="ECO:0000313" key="2">
    <source>
        <dbReference type="EMBL" id="XBM50124.1"/>
    </source>
</evidence>
<dbReference type="Gene3D" id="1.10.10.10">
    <property type="entry name" value="Winged helix-like DNA-binding domain superfamily/Winged helix DNA-binding domain"/>
    <property type="match status" value="1"/>
</dbReference>
<dbReference type="PROSITE" id="PS50995">
    <property type="entry name" value="HTH_MARR_2"/>
    <property type="match status" value="1"/>
</dbReference>
<dbReference type="GO" id="GO:0003700">
    <property type="term" value="F:DNA-binding transcription factor activity"/>
    <property type="evidence" value="ECO:0007669"/>
    <property type="project" value="InterPro"/>
</dbReference>
<dbReference type="InterPro" id="IPR000835">
    <property type="entry name" value="HTH_MarR-typ"/>
</dbReference>
<dbReference type="RefSeq" id="WP_348790034.1">
    <property type="nucleotide sequence ID" value="NZ_CP157390.1"/>
</dbReference>
<dbReference type="InterPro" id="IPR036390">
    <property type="entry name" value="WH_DNA-bd_sf"/>
</dbReference>
<proteinExistence type="predicted"/>
<accession>A0AAU7GHG0</accession>
<feature type="domain" description="HTH marR-type" evidence="1">
    <location>
        <begin position="1"/>
        <end position="110"/>
    </location>
</feature>
<dbReference type="Pfam" id="PF12802">
    <property type="entry name" value="MarR_2"/>
    <property type="match status" value="1"/>
</dbReference>
<evidence type="ECO:0000259" key="1">
    <source>
        <dbReference type="PROSITE" id="PS50995"/>
    </source>
</evidence>
<dbReference type="InterPro" id="IPR039422">
    <property type="entry name" value="MarR/SlyA-like"/>
</dbReference>
<protein>
    <submittedName>
        <fullName evidence="2">MarR family transcriptional regulator</fullName>
    </submittedName>
</protein>
<dbReference type="EMBL" id="CP157390">
    <property type="protein sequence ID" value="XBM50124.1"/>
    <property type="molecule type" value="Genomic_DNA"/>
</dbReference>
<dbReference type="InterPro" id="IPR036388">
    <property type="entry name" value="WH-like_DNA-bd_sf"/>
</dbReference>
<sequence length="121" mass="12882">MGENDLLALRFLLREQSEGRVATPADLAALLRLKSSSVTVMLDRLTASGHLRREPHPNDRRKLAIVATAGADEEVRHTLGAMHRRLLAAADGLDADGVATIEGFLDRLTEATDAIDGGSAG</sequence>
<dbReference type="GO" id="GO:0006950">
    <property type="term" value="P:response to stress"/>
    <property type="evidence" value="ECO:0007669"/>
    <property type="project" value="TreeGrafter"/>
</dbReference>
<gene>
    <name evidence="2" type="ORF">AAME72_09680</name>
</gene>
<name>A0AAU7GHG0_9MICO</name>
<dbReference type="AlphaFoldDB" id="A0AAU7GHG0"/>
<reference evidence="2" key="1">
    <citation type="submission" date="2024-05" db="EMBL/GenBank/DDBJ databases">
        <title>The Natural Products Discovery Center: Release of the First 8490 Sequenced Strains for Exploring Actinobacteria Biosynthetic Diversity.</title>
        <authorList>
            <person name="Kalkreuter E."/>
            <person name="Kautsar S.A."/>
            <person name="Yang D."/>
            <person name="Bader C.D."/>
            <person name="Teijaro C.N."/>
            <person name="Fluegel L."/>
            <person name="Davis C.M."/>
            <person name="Simpson J.R."/>
            <person name="Lauterbach L."/>
            <person name="Steele A.D."/>
            <person name="Gui C."/>
            <person name="Meng S."/>
            <person name="Li G."/>
            <person name="Viehrig K."/>
            <person name="Ye F."/>
            <person name="Su P."/>
            <person name="Kiefer A.F."/>
            <person name="Nichols A."/>
            <person name="Cepeda A.J."/>
            <person name="Yan W."/>
            <person name="Fan B."/>
            <person name="Jiang Y."/>
            <person name="Adhikari A."/>
            <person name="Zheng C.-J."/>
            <person name="Schuster L."/>
            <person name="Cowan T.M."/>
            <person name="Smanski M.J."/>
            <person name="Chevrette M.G."/>
            <person name="de Carvalho L.P.S."/>
            <person name="Shen B."/>
        </authorList>
    </citation>
    <scope>NUCLEOTIDE SEQUENCE</scope>
    <source>
        <strain evidence="2">NPDC080035</strain>
    </source>
</reference>
<organism evidence="2">
    <name type="scientific">Leifsonia sp. NPDC080035</name>
    <dbReference type="NCBI Taxonomy" id="3143936"/>
    <lineage>
        <taxon>Bacteria</taxon>
        <taxon>Bacillati</taxon>
        <taxon>Actinomycetota</taxon>
        <taxon>Actinomycetes</taxon>
        <taxon>Micrococcales</taxon>
        <taxon>Microbacteriaceae</taxon>
        <taxon>Leifsonia</taxon>
    </lineage>
</organism>
<dbReference type="PANTHER" id="PTHR33164:SF43">
    <property type="entry name" value="HTH-TYPE TRANSCRIPTIONAL REPRESSOR YETL"/>
    <property type="match status" value="1"/>
</dbReference>
<dbReference type="SMART" id="SM00347">
    <property type="entry name" value="HTH_MARR"/>
    <property type="match status" value="1"/>
</dbReference>
<dbReference type="SUPFAM" id="SSF46785">
    <property type="entry name" value="Winged helix' DNA-binding domain"/>
    <property type="match status" value="1"/>
</dbReference>